<accession>A0AC61L411</accession>
<reference evidence="1" key="1">
    <citation type="submission" date="2018-01" db="EMBL/GenBank/DDBJ databases">
        <authorList>
            <person name="Krukenberg V."/>
        </authorList>
    </citation>
    <scope>NUCLEOTIDE SEQUENCE</scope>
    <source>
        <strain evidence="1">E20ANME2</strain>
    </source>
</reference>
<name>A0AC61L411_9EURY</name>
<organism evidence="1 2">
    <name type="scientific">Candidatus Methanogaster sp</name>
    <dbReference type="NCBI Taxonomy" id="3386292"/>
    <lineage>
        <taxon>Archaea</taxon>
        <taxon>Methanobacteriati</taxon>
        <taxon>Methanobacteriota</taxon>
        <taxon>Stenosarchaea group</taxon>
        <taxon>Methanomicrobia</taxon>
        <taxon>Methanosarcinales</taxon>
        <taxon>ANME-2 cluster</taxon>
        <taxon>Candidatus Methanogasteraceae</taxon>
        <taxon>Candidatus Methanogaster</taxon>
    </lineage>
</organism>
<dbReference type="Proteomes" id="UP000248329">
    <property type="component" value="Unassembled WGS sequence"/>
</dbReference>
<protein>
    <submittedName>
        <fullName evidence="1">Uncharacterized protein</fullName>
    </submittedName>
</protein>
<comment type="caution">
    <text evidence="1">The sequence shown here is derived from an EMBL/GenBank/DDBJ whole genome shotgun (WGS) entry which is preliminary data.</text>
</comment>
<dbReference type="EMBL" id="PQXF01000007">
    <property type="protein sequence ID" value="PXF61161.1"/>
    <property type="molecule type" value="Genomic_DNA"/>
</dbReference>
<gene>
    <name evidence="1" type="ORF">C4B59_05275</name>
</gene>
<proteinExistence type="predicted"/>
<evidence type="ECO:0000313" key="1">
    <source>
        <dbReference type="EMBL" id="PXF61161.1"/>
    </source>
</evidence>
<evidence type="ECO:0000313" key="2">
    <source>
        <dbReference type="Proteomes" id="UP000248329"/>
    </source>
</evidence>
<sequence length="102" mass="11756">MAVYPTSKFIAAIERKGFVSDRTHHNLFWYYLDGKKTSVRTRTSHGEKEFNDGLMAERRKQIGLASKQQMLDLIECPLSTDDLQQILIESGRVRVSEPKVKD</sequence>